<keyword evidence="2 6" id="KW-0645">Protease</keyword>
<evidence type="ECO:0000256" key="3">
    <source>
        <dbReference type="ARBA" id="ARBA00022729"/>
    </source>
</evidence>
<dbReference type="EC" id="3.4.21.-" evidence="6"/>
<dbReference type="GO" id="GO:0004252">
    <property type="term" value="F:serine-type endopeptidase activity"/>
    <property type="evidence" value="ECO:0007669"/>
    <property type="project" value="InterPro"/>
</dbReference>
<dbReference type="Proteomes" id="UP000297535">
    <property type="component" value="Unassembled WGS sequence"/>
</dbReference>
<dbReference type="InterPro" id="IPR009003">
    <property type="entry name" value="Peptidase_S1_PA"/>
</dbReference>
<sequence>MPSRRRGRRQAMLDVPTRSWLHLDTLADASDASLVGPRDSRIQEIRTTVYPWNTIVYLCRDFGGGACSGCSGVLIAPRLVLTAGHCVWSLRHRRAPRSIRVCPGRRDRDTLPYGAIEATATYAPAAFVRGPDRTVADWGLIVLPKAFRGIERFMALHAPDDAEVKRIASHGLVSVAGYPSDRPIGTLWRHAERLKRATNLRLFYTVDTCPGHSGSPIFVGGAQLRIVGVHTAGVLDPEGRSYGCKRDTTLAPLGALNSGIRLTAAMIGAIRKIQSGEPVPESMMRLP</sequence>
<evidence type="ECO:0000313" key="9">
    <source>
        <dbReference type="Proteomes" id="UP000297535"/>
    </source>
</evidence>
<gene>
    <name evidence="8" type="ORF">EU555_15435</name>
</gene>
<dbReference type="InterPro" id="IPR043504">
    <property type="entry name" value="Peptidase_S1_PA_chymotrypsin"/>
</dbReference>
<dbReference type="OrthoDB" id="267336at2"/>
<evidence type="ECO:0000256" key="1">
    <source>
        <dbReference type="ARBA" id="ARBA00008764"/>
    </source>
</evidence>
<dbReference type="Pfam" id="PF00089">
    <property type="entry name" value="Trypsin"/>
    <property type="match status" value="1"/>
</dbReference>
<comment type="caution">
    <text evidence="8">The sequence shown here is derived from an EMBL/GenBank/DDBJ whole genome shotgun (WGS) entry which is preliminary data.</text>
</comment>
<reference evidence="8 9" key="1">
    <citation type="submission" date="2019-04" db="EMBL/GenBank/DDBJ databases">
        <authorList>
            <person name="Feng G."/>
            <person name="Zhu H."/>
        </authorList>
    </citation>
    <scope>NUCLEOTIDE SEQUENCE [LARGE SCALE GENOMIC DNA]</scope>
    <source>
        <strain evidence="8 9">6HR-1</strain>
    </source>
</reference>
<evidence type="ECO:0000313" key="8">
    <source>
        <dbReference type="EMBL" id="TGD98723.1"/>
    </source>
</evidence>
<dbReference type="PRINTS" id="PR00839">
    <property type="entry name" value="V8PROTEASE"/>
</dbReference>
<dbReference type="PANTHER" id="PTHR15462">
    <property type="entry name" value="SERINE PROTEASE"/>
    <property type="match status" value="1"/>
</dbReference>
<evidence type="ECO:0000256" key="6">
    <source>
        <dbReference type="RuleBase" id="RU004296"/>
    </source>
</evidence>
<dbReference type="Gene3D" id="2.40.10.10">
    <property type="entry name" value="Trypsin-like serine proteases"/>
    <property type="match status" value="2"/>
</dbReference>
<dbReference type="PANTHER" id="PTHR15462:SF8">
    <property type="entry name" value="SERINE PROTEASE"/>
    <property type="match status" value="1"/>
</dbReference>
<dbReference type="AlphaFoldDB" id="A0A4Z0NR92"/>
<proteinExistence type="inferred from homology"/>
<evidence type="ECO:0000259" key="7">
    <source>
        <dbReference type="PROSITE" id="PS50240"/>
    </source>
</evidence>
<keyword evidence="3" id="KW-0732">Signal</keyword>
<keyword evidence="4 6" id="KW-0378">Hydrolase</keyword>
<dbReference type="InterPro" id="IPR001254">
    <property type="entry name" value="Trypsin_dom"/>
</dbReference>
<evidence type="ECO:0000256" key="5">
    <source>
        <dbReference type="ARBA" id="ARBA00022825"/>
    </source>
</evidence>
<name>A0A4Z0NR92_9HYPH</name>
<evidence type="ECO:0000256" key="4">
    <source>
        <dbReference type="ARBA" id="ARBA00022801"/>
    </source>
</evidence>
<dbReference type="InterPro" id="IPR008256">
    <property type="entry name" value="Peptidase_S1B"/>
</dbReference>
<accession>A0A4Z0NR92</accession>
<feature type="domain" description="Peptidase S1" evidence="7">
    <location>
        <begin position="34"/>
        <end position="275"/>
    </location>
</feature>
<dbReference type="GO" id="GO:0006508">
    <property type="term" value="P:proteolysis"/>
    <property type="evidence" value="ECO:0007669"/>
    <property type="project" value="UniProtKB-KW"/>
</dbReference>
<dbReference type="PROSITE" id="PS50240">
    <property type="entry name" value="TRYPSIN_DOM"/>
    <property type="match status" value="1"/>
</dbReference>
<dbReference type="EMBL" id="SRLB01000010">
    <property type="protein sequence ID" value="TGD98723.1"/>
    <property type="molecule type" value="Genomic_DNA"/>
</dbReference>
<keyword evidence="9" id="KW-1185">Reference proteome</keyword>
<keyword evidence="5 6" id="KW-0720">Serine protease</keyword>
<dbReference type="PROSITE" id="PS00134">
    <property type="entry name" value="TRYPSIN_HIS"/>
    <property type="match status" value="1"/>
</dbReference>
<dbReference type="SUPFAM" id="SSF50494">
    <property type="entry name" value="Trypsin-like serine proteases"/>
    <property type="match status" value="1"/>
</dbReference>
<protein>
    <recommendedName>
        <fullName evidence="6">Serine protease</fullName>
        <ecNumber evidence="6">3.4.21.-</ecNumber>
    </recommendedName>
</protein>
<dbReference type="InterPro" id="IPR050966">
    <property type="entry name" value="Glutamyl_endopeptidase"/>
</dbReference>
<evidence type="ECO:0000256" key="2">
    <source>
        <dbReference type="ARBA" id="ARBA00022670"/>
    </source>
</evidence>
<dbReference type="InterPro" id="IPR018114">
    <property type="entry name" value="TRYPSIN_HIS"/>
</dbReference>
<comment type="similarity">
    <text evidence="1 6">Belongs to the peptidase S1B family.</text>
</comment>
<organism evidence="8 9">
    <name type="scientific">Methylobacterium nonmethylotrophicum</name>
    <dbReference type="NCBI Taxonomy" id="1141884"/>
    <lineage>
        <taxon>Bacteria</taxon>
        <taxon>Pseudomonadati</taxon>
        <taxon>Pseudomonadota</taxon>
        <taxon>Alphaproteobacteria</taxon>
        <taxon>Hyphomicrobiales</taxon>
        <taxon>Methylobacteriaceae</taxon>
        <taxon>Methylobacterium</taxon>
    </lineage>
</organism>